<dbReference type="PROSITE" id="PS51257">
    <property type="entry name" value="PROKAR_LIPOPROTEIN"/>
    <property type="match status" value="1"/>
</dbReference>
<sequence length="415" mass="47821">MNNKWKRKLGIYLSLGIFLSGCNVAESPNNLIKAPQLEDGQKWKLYETLKQLVPPGMEYVTPKGAVVKQSIFMDDVDNDGKLEAFVVYKQPKENGNLHLLVLKENKESWLQVALLETEYQILDYFNMHNLDNEGGMEIVIGLGTSDFEPERQLFIYQYGQDGLGLRVNRAYHLLDFADYDEDQKTDVLLVEGKRRESFTAGLFHYKEGKLVRQSSVDLDAYAFHEHMTSGTLRDGQKALFIDSKIGVHAMITEIVAYDQGNLVSVDMNQDIKEYLLYSQDINKDGITEVGGMYVPKGWEDAPFEDIPFIEFYSSHSISGKAEKVTERYTDREHGFYIEIPVEWQCKVTPKKVKNGIQLLSIPGEVPIFEIRWTNKDSSEVAKYVLKKSQDTIFYSNRDEYQTFPFKQFHLLEDDF</sequence>
<dbReference type="AlphaFoldDB" id="A0AAW5E3G2"/>
<dbReference type="SUPFAM" id="SSF69318">
    <property type="entry name" value="Integrin alpha N-terminal domain"/>
    <property type="match status" value="1"/>
</dbReference>
<name>A0AAW5E3G2_9BACI</name>
<protein>
    <submittedName>
        <fullName evidence="2">VCBS repeat-containing protein</fullName>
    </submittedName>
</protein>
<evidence type="ECO:0000256" key="1">
    <source>
        <dbReference type="SAM" id="SignalP"/>
    </source>
</evidence>
<keyword evidence="3" id="KW-1185">Reference proteome</keyword>
<accession>A0AAW5E3G2</accession>
<dbReference type="Proteomes" id="UP001431131">
    <property type="component" value="Unassembled WGS sequence"/>
</dbReference>
<evidence type="ECO:0000313" key="3">
    <source>
        <dbReference type="Proteomes" id="UP001431131"/>
    </source>
</evidence>
<keyword evidence="1" id="KW-0732">Signal</keyword>
<reference evidence="2" key="1">
    <citation type="submission" date="2022-02" db="EMBL/GenBank/DDBJ databases">
        <title>Fredinandcohnia quinoae sp. nov. isolated from Chenopodium quinoa seeds.</title>
        <authorList>
            <person name="Saati-Santamaria Z."/>
            <person name="Flores-Felix J.D."/>
            <person name="Igual J.M."/>
            <person name="Velazquez E."/>
            <person name="Garcia-Fraile P."/>
            <person name="Martinez-Molina E."/>
        </authorList>
    </citation>
    <scope>NUCLEOTIDE SEQUENCE</scope>
    <source>
        <strain evidence="2">SECRCQ15</strain>
    </source>
</reference>
<feature type="signal peptide" evidence="1">
    <location>
        <begin position="1"/>
        <end position="25"/>
    </location>
</feature>
<organism evidence="2 3">
    <name type="scientific">Fredinandcohnia quinoae</name>
    <dbReference type="NCBI Taxonomy" id="2918902"/>
    <lineage>
        <taxon>Bacteria</taxon>
        <taxon>Bacillati</taxon>
        <taxon>Bacillota</taxon>
        <taxon>Bacilli</taxon>
        <taxon>Bacillales</taxon>
        <taxon>Bacillaceae</taxon>
        <taxon>Fredinandcohnia</taxon>
    </lineage>
</organism>
<comment type="caution">
    <text evidence="2">The sequence shown here is derived from an EMBL/GenBank/DDBJ whole genome shotgun (WGS) entry which is preliminary data.</text>
</comment>
<gene>
    <name evidence="2" type="ORF">MJG50_19200</name>
</gene>
<dbReference type="EMBL" id="JAKTTI010000042">
    <property type="protein sequence ID" value="MCH1627467.1"/>
    <property type="molecule type" value="Genomic_DNA"/>
</dbReference>
<evidence type="ECO:0000313" key="2">
    <source>
        <dbReference type="EMBL" id="MCH1627467.1"/>
    </source>
</evidence>
<dbReference type="InterPro" id="IPR028994">
    <property type="entry name" value="Integrin_alpha_N"/>
</dbReference>
<dbReference type="RefSeq" id="WP_240257384.1">
    <property type="nucleotide sequence ID" value="NZ_JAKTTI010000042.1"/>
</dbReference>
<feature type="chain" id="PRO_5043947031" evidence="1">
    <location>
        <begin position="26"/>
        <end position="415"/>
    </location>
</feature>
<proteinExistence type="predicted"/>